<dbReference type="EMBL" id="JAZDUE010000008">
    <property type="protein sequence ID" value="MEE4023649.1"/>
    <property type="molecule type" value="Genomic_DNA"/>
</dbReference>
<evidence type="ECO:0000259" key="9">
    <source>
        <dbReference type="PROSITE" id="PS50011"/>
    </source>
</evidence>
<dbReference type="InterPro" id="IPR017441">
    <property type="entry name" value="Protein_kinase_ATP_BS"/>
</dbReference>
<proteinExistence type="inferred from homology"/>
<organism evidence="10 11">
    <name type="scientific">Gordonia prachuapensis</name>
    <dbReference type="NCBI Taxonomy" id="3115651"/>
    <lineage>
        <taxon>Bacteria</taxon>
        <taxon>Bacillati</taxon>
        <taxon>Actinomycetota</taxon>
        <taxon>Actinomycetes</taxon>
        <taxon>Mycobacteriales</taxon>
        <taxon>Gordoniaceae</taxon>
        <taxon>Gordonia</taxon>
    </lineage>
</organism>
<reference evidence="10 11" key="1">
    <citation type="submission" date="2024-01" db="EMBL/GenBank/DDBJ databases">
        <title>Draft genome sequence of Gordonia sp. PKS22-38.</title>
        <authorList>
            <person name="Suphannarot A."/>
            <person name="Mingma R."/>
        </authorList>
    </citation>
    <scope>NUCLEOTIDE SEQUENCE [LARGE SCALE GENOMIC DNA]</scope>
    <source>
        <strain evidence="10 11">PKS22-38</strain>
    </source>
</reference>
<feature type="region of interest" description="Disordered" evidence="8">
    <location>
        <begin position="303"/>
        <end position="335"/>
    </location>
</feature>
<evidence type="ECO:0000313" key="11">
    <source>
        <dbReference type="Proteomes" id="UP001335729"/>
    </source>
</evidence>
<dbReference type="PROSITE" id="PS50011">
    <property type="entry name" value="PROTEIN_KINASE_DOM"/>
    <property type="match status" value="1"/>
</dbReference>
<dbReference type="SUPFAM" id="SSF52540">
    <property type="entry name" value="P-loop containing nucleoside triphosphate hydrolases"/>
    <property type="match status" value="1"/>
</dbReference>
<keyword evidence="4 6" id="KW-0418">Kinase</keyword>
<dbReference type="EC" id="2.7.11.1" evidence="6"/>
<evidence type="ECO:0000313" key="10">
    <source>
        <dbReference type="EMBL" id="MEE4023649.1"/>
    </source>
</evidence>
<evidence type="ECO:0000256" key="5">
    <source>
        <dbReference type="ARBA" id="ARBA00022840"/>
    </source>
</evidence>
<accession>A0ABU7MV71</accession>
<feature type="domain" description="Protein kinase" evidence="9">
    <location>
        <begin position="26"/>
        <end position="289"/>
    </location>
</feature>
<dbReference type="Pfam" id="PF13401">
    <property type="entry name" value="AAA_22"/>
    <property type="match status" value="1"/>
</dbReference>
<dbReference type="Pfam" id="PF25873">
    <property type="entry name" value="WHD_MalT"/>
    <property type="match status" value="1"/>
</dbReference>
<comment type="caution">
    <text evidence="10">The sequence shown here is derived from an EMBL/GenBank/DDBJ whole genome shotgun (WGS) entry which is preliminary data.</text>
</comment>
<dbReference type="PANTHER" id="PTHR43289:SF6">
    <property type="entry name" value="SERINE_THREONINE-PROTEIN KINASE NEKL-3"/>
    <property type="match status" value="1"/>
</dbReference>
<keyword evidence="1 6" id="KW-0723">Serine/threonine-protein kinase</keyword>
<dbReference type="Pfam" id="PF00069">
    <property type="entry name" value="Pkinase"/>
    <property type="match status" value="1"/>
</dbReference>
<dbReference type="InterPro" id="IPR049945">
    <property type="entry name" value="AAA_22"/>
</dbReference>
<dbReference type="Proteomes" id="UP001335729">
    <property type="component" value="Unassembled WGS sequence"/>
</dbReference>
<dbReference type="InterPro" id="IPR016236">
    <property type="entry name" value="Ser/Thr_kinase_PknK_prd"/>
</dbReference>
<dbReference type="Gene3D" id="1.25.40.10">
    <property type="entry name" value="Tetratricopeptide repeat domain"/>
    <property type="match status" value="1"/>
</dbReference>
<comment type="catalytic activity">
    <reaction evidence="6">
        <text>L-threonyl-[protein] + ATP = O-phospho-L-threonyl-[protein] + ADP + H(+)</text>
        <dbReference type="Rhea" id="RHEA:46608"/>
        <dbReference type="Rhea" id="RHEA-COMP:11060"/>
        <dbReference type="Rhea" id="RHEA-COMP:11605"/>
        <dbReference type="ChEBI" id="CHEBI:15378"/>
        <dbReference type="ChEBI" id="CHEBI:30013"/>
        <dbReference type="ChEBI" id="CHEBI:30616"/>
        <dbReference type="ChEBI" id="CHEBI:61977"/>
        <dbReference type="ChEBI" id="CHEBI:456216"/>
        <dbReference type="EC" id="2.7.11.1"/>
    </reaction>
</comment>
<dbReference type="PIRSF" id="PIRSF000574">
    <property type="entry name" value="Ser/Thr_PK_PknK_prd"/>
    <property type="match status" value="1"/>
</dbReference>
<dbReference type="Gene3D" id="3.30.200.20">
    <property type="entry name" value="Phosphorylase Kinase, domain 1"/>
    <property type="match status" value="1"/>
</dbReference>
<keyword evidence="5 6" id="KW-0067">ATP-binding</keyword>
<dbReference type="InterPro" id="IPR000719">
    <property type="entry name" value="Prot_kinase_dom"/>
</dbReference>
<dbReference type="InterPro" id="IPR003593">
    <property type="entry name" value="AAA+_ATPase"/>
</dbReference>
<dbReference type="InterPro" id="IPR011990">
    <property type="entry name" value="TPR-like_helical_dom_sf"/>
</dbReference>
<dbReference type="RefSeq" id="WP_330505045.1">
    <property type="nucleotide sequence ID" value="NZ_JAZDUE010000008.1"/>
</dbReference>
<dbReference type="Gene3D" id="1.10.510.10">
    <property type="entry name" value="Transferase(Phosphotransferase) domain 1"/>
    <property type="match status" value="1"/>
</dbReference>
<dbReference type="CDD" id="cd14014">
    <property type="entry name" value="STKc_PknB_like"/>
    <property type="match status" value="1"/>
</dbReference>
<dbReference type="InterPro" id="IPR027417">
    <property type="entry name" value="P-loop_NTPase"/>
</dbReference>
<dbReference type="PANTHER" id="PTHR43289">
    <property type="entry name" value="MITOGEN-ACTIVATED PROTEIN KINASE KINASE KINASE 20-RELATED"/>
    <property type="match status" value="1"/>
</dbReference>
<evidence type="ECO:0000256" key="8">
    <source>
        <dbReference type="SAM" id="MobiDB-lite"/>
    </source>
</evidence>
<dbReference type="InterPro" id="IPR059106">
    <property type="entry name" value="WHD_MalT"/>
</dbReference>
<dbReference type="SUPFAM" id="SSF48452">
    <property type="entry name" value="TPR-like"/>
    <property type="match status" value="1"/>
</dbReference>
<comment type="similarity">
    <text evidence="6">Belongs to the protein kinase superfamily.</text>
</comment>
<keyword evidence="3 6" id="KW-0547">Nucleotide-binding</keyword>
<protein>
    <recommendedName>
        <fullName evidence="6">Serine/threonine-protein kinase PknK</fullName>
        <ecNumber evidence="6">2.7.11.1</ecNumber>
    </recommendedName>
    <alternativeName>
        <fullName evidence="6">Protein kinase K</fullName>
    </alternativeName>
</protein>
<evidence type="ECO:0000256" key="1">
    <source>
        <dbReference type="ARBA" id="ARBA00022527"/>
    </source>
</evidence>
<evidence type="ECO:0000256" key="2">
    <source>
        <dbReference type="ARBA" id="ARBA00022679"/>
    </source>
</evidence>
<comment type="catalytic activity">
    <reaction evidence="6">
        <text>L-seryl-[protein] + ATP = O-phospho-L-seryl-[protein] + ADP + H(+)</text>
        <dbReference type="Rhea" id="RHEA:17989"/>
        <dbReference type="Rhea" id="RHEA-COMP:9863"/>
        <dbReference type="Rhea" id="RHEA-COMP:11604"/>
        <dbReference type="ChEBI" id="CHEBI:15378"/>
        <dbReference type="ChEBI" id="CHEBI:29999"/>
        <dbReference type="ChEBI" id="CHEBI:30616"/>
        <dbReference type="ChEBI" id="CHEBI:83421"/>
        <dbReference type="ChEBI" id="CHEBI:456216"/>
        <dbReference type="EC" id="2.7.11.1"/>
    </reaction>
</comment>
<feature type="binding site" evidence="7">
    <location>
        <position position="55"/>
    </location>
    <ligand>
        <name>ATP</name>
        <dbReference type="ChEBI" id="CHEBI:30616"/>
    </ligand>
</feature>
<keyword evidence="11" id="KW-1185">Reference proteome</keyword>
<evidence type="ECO:0000256" key="6">
    <source>
        <dbReference type="PIRNR" id="PIRNR000574"/>
    </source>
</evidence>
<dbReference type="SMART" id="SM00220">
    <property type="entry name" value="S_TKc"/>
    <property type="match status" value="1"/>
</dbReference>
<dbReference type="GO" id="GO:0016301">
    <property type="term" value="F:kinase activity"/>
    <property type="evidence" value="ECO:0007669"/>
    <property type="project" value="UniProtKB-KW"/>
</dbReference>
<keyword evidence="2 6" id="KW-0808">Transferase</keyword>
<evidence type="ECO:0000256" key="3">
    <source>
        <dbReference type="ARBA" id="ARBA00022741"/>
    </source>
</evidence>
<dbReference type="SUPFAM" id="SSF56112">
    <property type="entry name" value="Protein kinase-like (PK-like)"/>
    <property type="match status" value="1"/>
</dbReference>
<dbReference type="PROSITE" id="PS00107">
    <property type="entry name" value="PROTEIN_KINASE_ATP"/>
    <property type="match status" value="1"/>
</dbReference>
<dbReference type="InterPro" id="IPR011009">
    <property type="entry name" value="Kinase-like_dom_sf"/>
</dbReference>
<evidence type="ECO:0000256" key="4">
    <source>
        <dbReference type="ARBA" id="ARBA00022777"/>
    </source>
</evidence>
<dbReference type="Gene3D" id="3.40.50.300">
    <property type="entry name" value="P-loop containing nucleotide triphosphate hydrolases"/>
    <property type="match status" value="1"/>
</dbReference>
<name>A0ABU7MV71_9ACTN</name>
<sequence>MAEYDPHTTQRDVVPDIAGELVSAGFTDAVLIGSGGFGAVYRCSQPDLDRTVAVKVLTDHLDEENLERFVREQRAMGRLSGHPNIINILEVGATPGGFPFIVMQFHPHDSLDTRIRKHGPLAWHDVLRLGVKVSGALETAHRSGTLHRDVKPGNILLTEYGEPQLTDFGIARISGGFETDADMVTGSPAFTAPELLSGTAPSVASDVYGLGATLFCALTGHAAFERRSGEQVVAQFLRMAAQPVPDLREAGIPASLSRAVEWAMAREPDDRPATVADFGEGLRDVQRELGLAVDEMALPLATTADPIGGGGDRRIRSEITTAPPTPSTKFRPPLRPRAQVPRDRLMERLRAGERRRLVLIHAPAGYGKTTVATQWAEELIRDEVTVAWLTVDDDDNDLARFLANLVEAIRRAYPVVVGDLADVVEEHGAKAEQYVLTSLINEIHARHERIAIIVDDWHRVTDPAAIGAMDFLLERGCHHLQVIITSRSRSGLPISRMSVRDELVEIDIAGLCFDADEARSFLLDVAGLDLGRDEITELWNSTDGWVAALQLVCLSLRGAESPAELISHISGRHHAIGDFLAENVLSTLEPEILHFLLTVSPPERICAGLATVLSGEVRGQALLEDIEARDLFLRRVDHDGEWFRFHPLFLEFLRRRLERDQPDSVIDLHRRASRWFAGHGMVAEAVGHALAAGDTDRAVELVEEDGRSLIEHAHMATLLGLVDKLPPAAVVTSPRVQLLLAWANVLLHRTEIAEAALRRAEAAIAAKAPPDAEDIQVEANVAAACIHATADRLEVLDELISEAISRPATLPPFVASVAANIETIHATTRFDFDAAHRWQEWARPYHQQNTGPYAVMYGYALDGIAYFEQLDLDRAEDCFRNAVKVSMVTGSAAKSQAARLACAVLADVLYERGRTDESKKLLDESFKLGAEEGVIDMIKARFIIGARLAVNDGDRDGAAALLDEAADIAYRLDAPRLRAFVEAEQVLQRLPARLPVVARVDYATRTFPAFGGDAIVAQLDAATAIRLLLIEADDLADTDNERAAANRAIACRWIQEWVDHLSGTGRERAKLRAERLLAACLRAVGRRRDAKQVAADIVIRCAKTGMARYPADGGPGFTDLVDEIRSDIRSGRWDIEGPRPPTHFLDAVLDDGS</sequence>
<dbReference type="SMART" id="SM00382">
    <property type="entry name" value="AAA"/>
    <property type="match status" value="1"/>
</dbReference>
<gene>
    <name evidence="10" type="ORF">V1Y59_11220</name>
</gene>
<evidence type="ECO:0000256" key="7">
    <source>
        <dbReference type="PROSITE-ProRule" id="PRU10141"/>
    </source>
</evidence>